<accession>A0A1G5KFM5</accession>
<dbReference type="Proteomes" id="UP000199354">
    <property type="component" value="Unassembled WGS sequence"/>
</dbReference>
<keyword evidence="1" id="KW-0732">Signal</keyword>
<sequence>MKTYLKIAFIIVLLLQLSCTKQNSSLDGKTLVGYELMTNYADPAMPKYKWFYKTNLFFKKDSVYIEQSPVSIYETDTLYSASDGGFYKYEGTWKNRNGFIIKVIETGCDYCPYKVKTDEKGNNIKYVTEKIYKGQEMENGLILNGVKFLITNTTANRRFKPLRSFELPEVVVSRRKIIFGRENSVRFDPQRREAA</sequence>
<dbReference type="AlphaFoldDB" id="A0A1G5KFM5"/>
<name>A0A1G5KFM5_9FLAO</name>
<feature type="signal peptide" evidence="1">
    <location>
        <begin position="1"/>
        <end position="21"/>
    </location>
</feature>
<evidence type="ECO:0000313" key="2">
    <source>
        <dbReference type="EMBL" id="SCY99377.1"/>
    </source>
</evidence>
<keyword evidence="3" id="KW-1185">Reference proteome</keyword>
<gene>
    <name evidence="2" type="ORF">SAMN02927903_03281</name>
</gene>
<dbReference type="RefSeq" id="WP_091147133.1">
    <property type="nucleotide sequence ID" value="NZ_FMVF01000035.1"/>
</dbReference>
<dbReference type="EMBL" id="FMVF01000035">
    <property type="protein sequence ID" value="SCY99377.1"/>
    <property type="molecule type" value="Genomic_DNA"/>
</dbReference>
<reference evidence="2 3" key="1">
    <citation type="submission" date="2016-10" db="EMBL/GenBank/DDBJ databases">
        <authorList>
            <person name="de Groot N.N."/>
        </authorList>
    </citation>
    <scope>NUCLEOTIDE SEQUENCE [LARGE SCALE GENOMIC DNA]</scope>
    <source>
        <strain evidence="2 3">CGMCC 1.7031</strain>
    </source>
</reference>
<evidence type="ECO:0000256" key="1">
    <source>
        <dbReference type="SAM" id="SignalP"/>
    </source>
</evidence>
<evidence type="ECO:0008006" key="4">
    <source>
        <dbReference type="Google" id="ProtNLM"/>
    </source>
</evidence>
<protein>
    <recommendedName>
        <fullName evidence="4">DKNYY family protein</fullName>
    </recommendedName>
</protein>
<dbReference type="OrthoDB" id="676833at2"/>
<proteinExistence type="predicted"/>
<feature type="chain" id="PRO_5011677617" description="DKNYY family protein" evidence="1">
    <location>
        <begin position="22"/>
        <end position="195"/>
    </location>
</feature>
<evidence type="ECO:0000313" key="3">
    <source>
        <dbReference type="Proteomes" id="UP000199354"/>
    </source>
</evidence>
<organism evidence="2 3">
    <name type="scientific">Flavobacterium caeni</name>
    <dbReference type="NCBI Taxonomy" id="490189"/>
    <lineage>
        <taxon>Bacteria</taxon>
        <taxon>Pseudomonadati</taxon>
        <taxon>Bacteroidota</taxon>
        <taxon>Flavobacteriia</taxon>
        <taxon>Flavobacteriales</taxon>
        <taxon>Flavobacteriaceae</taxon>
        <taxon>Flavobacterium</taxon>
    </lineage>
</organism>